<protein>
    <recommendedName>
        <fullName evidence="3">DUF3618 domain-containing protein</fullName>
    </recommendedName>
</protein>
<dbReference type="RefSeq" id="WP_379483222.1">
    <property type="nucleotide sequence ID" value="NZ_JBHMCF010000011.1"/>
</dbReference>
<sequence length="75" mass="8058">MTEQQLAALKASTQSANELNKLAQAANGHGVTAVERRKAQAELEATVGTRKAKRLREDALRQAGARAKGLGRWFG</sequence>
<dbReference type="EMBL" id="JBHMCF010000011">
    <property type="protein sequence ID" value="MFB9470579.1"/>
    <property type="molecule type" value="Genomic_DNA"/>
</dbReference>
<keyword evidence="2" id="KW-1185">Reference proteome</keyword>
<accession>A0ABV5NJV6</accession>
<name>A0ABV5NJV6_9ACTN</name>
<organism evidence="1 2">
    <name type="scientific">Nonomuraea salmonea</name>
    <dbReference type="NCBI Taxonomy" id="46181"/>
    <lineage>
        <taxon>Bacteria</taxon>
        <taxon>Bacillati</taxon>
        <taxon>Actinomycetota</taxon>
        <taxon>Actinomycetes</taxon>
        <taxon>Streptosporangiales</taxon>
        <taxon>Streptosporangiaceae</taxon>
        <taxon>Nonomuraea</taxon>
    </lineage>
</organism>
<evidence type="ECO:0000313" key="2">
    <source>
        <dbReference type="Proteomes" id="UP001589568"/>
    </source>
</evidence>
<gene>
    <name evidence="1" type="ORF">ACFFR3_13745</name>
</gene>
<evidence type="ECO:0008006" key="3">
    <source>
        <dbReference type="Google" id="ProtNLM"/>
    </source>
</evidence>
<proteinExistence type="predicted"/>
<comment type="caution">
    <text evidence="1">The sequence shown here is derived from an EMBL/GenBank/DDBJ whole genome shotgun (WGS) entry which is preliminary data.</text>
</comment>
<dbReference type="Proteomes" id="UP001589568">
    <property type="component" value="Unassembled WGS sequence"/>
</dbReference>
<reference evidence="1 2" key="1">
    <citation type="submission" date="2024-09" db="EMBL/GenBank/DDBJ databases">
        <authorList>
            <person name="Sun Q."/>
            <person name="Mori K."/>
        </authorList>
    </citation>
    <scope>NUCLEOTIDE SEQUENCE [LARGE SCALE GENOMIC DNA]</scope>
    <source>
        <strain evidence="1 2">JCM 3324</strain>
    </source>
</reference>
<evidence type="ECO:0000313" key="1">
    <source>
        <dbReference type="EMBL" id="MFB9470579.1"/>
    </source>
</evidence>